<evidence type="ECO:0000256" key="1">
    <source>
        <dbReference type="SAM" id="MobiDB-lite"/>
    </source>
</evidence>
<evidence type="ECO:0000313" key="2">
    <source>
        <dbReference type="EMBL" id="TZG28587.1"/>
    </source>
</evidence>
<organism evidence="2 3">
    <name type="scientific">Sphingomonas montanisoli</name>
    <dbReference type="NCBI Taxonomy" id="2606412"/>
    <lineage>
        <taxon>Bacteria</taxon>
        <taxon>Pseudomonadati</taxon>
        <taxon>Pseudomonadota</taxon>
        <taxon>Alphaproteobacteria</taxon>
        <taxon>Sphingomonadales</taxon>
        <taxon>Sphingomonadaceae</taxon>
        <taxon>Sphingomonas</taxon>
    </lineage>
</organism>
<keyword evidence="3" id="KW-1185">Reference proteome</keyword>
<comment type="caution">
    <text evidence="2">The sequence shown here is derived from an EMBL/GenBank/DDBJ whole genome shotgun (WGS) entry which is preliminary data.</text>
</comment>
<proteinExistence type="predicted"/>
<feature type="compositionally biased region" description="Basic and acidic residues" evidence="1">
    <location>
        <begin position="122"/>
        <end position="146"/>
    </location>
</feature>
<accession>A0A5D9CBB4</accession>
<evidence type="ECO:0000313" key="3">
    <source>
        <dbReference type="Proteomes" id="UP000322077"/>
    </source>
</evidence>
<gene>
    <name evidence="2" type="ORF">FYJ91_00045</name>
</gene>
<feature type="region of interest" description="Disordered" evidence="1">
    <location>
        <begin position="117"/>
        <end position="146"/>
    </location>
</feature>
<dbReference type="AlphaFoldDB" id="A0A5D9CBB4"/>
<reference evidence="2 3" key="1">
    <citation type="submission" date="2019-08" db="EMBL/GenBank/DDBJ databases">
        <authorList>
            <person name="Wang G."/>
            <person name="Xu Z."/>
        </authorList>
    </citation>
    <scope>NUCLEOTIDE SEQUENCE [LARGE SCALE GENOMIC DNA]</scope>
    <source>
        <strain evidence="2 3">ZX</strain>
    </source>
</reference>
<dbReference type="RefSeq" id="WP_149520253.1">
    <property type="nucleotide sequence ID" value="NZ_VTOU01000001.1"/>
</dbReference>
<dbReference type="Proteomes" id="UP000322077">
    <property type="component" value="Unassembled WGS sequence"/>
</dbReference>
<protein>
    <submittedName>
        <fullName evidence="2">Uncharacterized protein</fullName>
    </submittedName>
</protein>
<name>A0A5D9CBB4_9SPHN</name>
<dbReference type="EMBL" id="VTOU01000001">
    <property type="protein sequence ID" value="TZG28587.1"/>
    <property type="molecule type" value="Genomic_DNA"/>
</dbReference>
<sequence>MTGWYRMPRGWMDHPLFQGEAFCKRTAFQWMVEQAVYQPTTIATKGGVINLQRGQFSHSIRFMAAAWRWDEKRVRRFLDAGAAAAKIERGEAAGQTVITICNFDYYQPLPRGGAAVNGAAVPDERRGGAAKKKEGNEIKKEPPARERATAGLGYAFDGQTVRLNQRDFDQWAGSFHAIADLRAELASIDSWWQAQPEDKRRGWFHATSRMLNAKHQKAVSEQAASTAASDEAIRRMDDWDRRNPDAVDRYAEMTRMTREAEAYWDAELARTKH</sequence>